<feature type="domain" description="ABC transporter" evidence="4">
    <location>
        <begin position="2"/>
        <end position="228"/>
    </location>
</feature>
<evidence type="ECO:0000256" key="3">
    <source>
        <dbReference type="ARBA" id="ARBA00022840"/>
    </source>
</evidence>
<proteinExistence type="predicted"/>
<dbReference type="PROSITE" id="PS00211">
    <property type="entry name" value="ABC_TRANSPORTER_1"/>
    <property type="match status" value="1"/>
</dbReference>
<keyword evidence="2" id="KW-0547">Nucleotide-binding</keyword>
<sequence>MLSIESLEVKYGNTVALNDFSLTIKKGEIYSLIGPSGCGKSTLLRVLCGIIRNYSGQIAFNGRAFTPREVSIGYVPQHYGLLEWKTVKENIFLSYKLNSTKVLREAEVSEIINSLEIDDIQNRYPSQLSGGQKQRVALARAFISQPDILLMDEPFSSLDTFTSEASQRLFLRLWEKYKVTTLFITHNIHEAVSIGEHIIVMSKSPGRIIHQVENPLFNVSEYQEEKLRFVASIINKIGY</sequence>
<name>A0A212JZ28_9BACT</name>
<dbReference type="InterPro" id="IPR017871">
    <property type="entry name" value="ABC_transporter-like_CS"/>
</dbReference>
<dbReference type="PANTHER" id="PTHR42788">
    <property type="entry name" value="TAURINE IMPORT ATP-BINDING PROTEIN-RELATED"/>
    <property type="match status" value="1"/>
</dbReference>
<dbReference type="InterPro" id="IPR050166">
    <property type="entry name" value="ABC_transporter_ATP-bind"/>
</dbReference>
<evidence type="ECO:0000313" key="5">
    <source>
        <dbReference type="EMBL" id="SBW04724.1"/>
    </source>
</evidence>
<dbReference type="PROSITE" id="PS50893">
    <property type="entry name" value="ABC_TRANSPORTER_2"/>
    <property type="match status" value="1"/>
</dbReference>
<organism evidence="5">
    <name type="scientific">uncultured Dysgonomonas sp</name>
    <dbReference type="NCBI Taxonomy" id="206096"/>
    <lineage>
        <taxon>Bacteria</taxon>
        <taxon>Pseudomonadati</taxon>
        <taxon>Bacteroidota</taxon>
        <taxon>Bacteroidia</taxon>
        <taxon>Bacteroidales</taxon>
        <taxon>Dysgonomonadaceae</taxon>
        <taxon>Dysgonomonas</taxon>
        <taxon>environmental samples</taxon>
    </lineage>
</organism>
<dbReference type="AlphaFoldDB" id="A0A212JZ28"/>
<dbReference type="CDD" id="cd03293">
    <property type="entry name" value="ABC_NrtD_SsuB_transporters"/>
    <property type="match status" value="1"/>
</dbReference>
<dbReference type="GO" id="GO:0016887">
    <property type="term" value="F:ATP hydrolysis activity"/>
    <property type="evidence" value="ECO:0007669"/>
    <property type="project" value="InterPro"/>
</dbReference>
<gene>
    <name evidence="5" type="ORF">KL86DYS2_12663</name>
</gene>
<keyword evidence="1" id="KW-0813">Transport</keyword>
<dbReference type="InterPro" id="IPR027417">
    <property type="entry name" value="P-loop_NTPase"/>
</dbReference>
<dbReference type="InterPro" id="IPR003439">
    <property type="entry name" value="ABC_transporter-like_ATP-bd"/>
</dbReference>
<dbReference type="Pfam" id="PF00005">
    <property type="entry name" value="ABC_tran"/>
    <property type="match status" value="1"/>
</dbReference>
<dbReference type="GO" id="GO:0005524">
    <property type="term" value="F:ATP binding"/>
    <property type="evidence" value="ECO:0007669"/>
    <property type="project" value="UniProtKB-KW"/>
</dbReference>
<evidence type="ECO:0000256" key="1">
    <source>
        <dbReference type="ARBA" id="ARBA00022448"/>
    </source>
</evidence>
<protein>
    <recommendedName>
        <fullName evidence="4">ABC transporter domain-containing protein</fullName>
    </recommendedName>
</protein>
<evidence type="ECO:0000256" key="2">
    <source>
        <dbReference type="ARBA" id="ARBA00022741"/>
    </source>
</evidence>
<dbReference type="EMBL" id="FLUL01000001">
    <property type="protein sequence ID" value="SBW04724.1"/>
    <property type="molecule type" value="Genomic_DNA"/>
</dbReference>
<keyword evidence="3" id="KW-0067">ATP-binding</keyword>
<dbReference type="PANTHER" id="PTHR42788:SF13">
    <property type="entry name" value="ALIPHATIC SULFONATES IMPORT ATP-BINDING PROTEIN SSUB"/>
    <property type="match status" value="1"/>
</dbReference>
<dbReference type="RefSeq" id="WP_296950581.1">
    <property type="nucleotide sequence ID" value="NZ_LT599021.1"/>
</dbReference>
<dbReference type="InterPro" id="IPR003593">
    <property type="entry name" value="AAA+_ATPase"/>
</dbReference>
<accession>A0A212JZ28</accession>
<dbReference type="SUPFAM" id="SSF52540">
    <property type="entry name" value="P-loop containing nucleoside triphosphate hydrolases"/>
    <property type="match status" value="1"/>
</dbReference>
<dbReference type="SMART" id="SM00382">
    <property type="entry name" value="AAA"/>
    <property type="match status" value="1"/>
</dbReference>
<reference evidence="5" key="1">
    <citation type="submission" date="2016-04" db="EMBL/GenBank/DDBJ databases">
        <authorList>
            <person name="Evans L.H."/>
            <person name="Alamgir A."/>
            <person name="Owens N."/>
            <person name="Weber N.D."/>
            <person name="Virtaneva K."/>
            <person name="Barbian K."/>
            <person name="Babar A."/>
            <person name="Rosenke K."/>
        </authorList>
    </citation>
    <scope>NUCLEOTIDE SEQUENCE</scope>
    <source>
        <strain evidence="5">86-2</strain>
    </source>
</reference>
<dbReference type="Gene3D" id="3.40.50.300">
    <property type="entry name" value="P-loop containing nucleotide triphosphate hydrolases"/>
    <property type="match status" value="1"/>
</dbReference>
<evidence type="ECO:0000259" key="4">
    <source>
        <dbReference type="PROSITE" id="PS50893"/>
    </source>
</evidence>